<accession>A0AAV7YGQ3</accession>
<dbReference type="EMBL" id="JANTQA010000063">
    <property type="protein sequence ID" value="KAJ3427210.1"/>
    <property type="molecule type" value="Genomic_DNA"/>
</dbReference>
<feature type="compositionally biased region" description="Basic residues" evidence="2">
    <location>
        <begin position="1"/>
        <end position="14"/>
    </location>
</feature>
<dbReference type="Proteomes" id="UP001146793">
    <property type="component" value="Unassembled WGS sequence"/>
</dbReference>
<organism evidence="3 4">
    <name type="scientific">Anaeramoeba flamelloides</name>
    <dbReference type="NCBI Taxonomy" id="1746091"/>
    <lineage>
        <taxon>Eukaryota</taxon>
        <taxon>Metamonada</taxon>
        <taxon>Anaeramoebidae</taxon>
        <taxon>Anaeramoeba</taxon>
    </lineage>
</organism>
<feature type="region of interest" description="Disordered" evidence="2">
    <location>
        <begin position="1"/>
        <end position="23"/>
    </location>
</feature>
<evidence type="ECO:0000256" key="1">
    <source>
        <dbReference type="SAM" id="Coils"/>
    </source>
</evidence>
<evidence type="ECO:0000313" key="4">
    <source>
        <dbReference type="Proteomes" id="UP001146793"/>
    </source>
</evidence>
<evidence type="ECO:0000313" key="3">
    <source>
        <dbReference type="EMBL" id="KAJ3427210.1"/>
    </source>
</evidence>
<protein>
    <recommendedName>
        <fullName evidence="5">BZIP domain-containing protein</fullName>
    </recommendedName>
</protein>
<evidence type="ECO:0008006" key="5">
    <source>
        <dbReference type="Google" id="ProtNLM"/>
    </source>
</evidence>
<gene>
    <name evidence="3" type="ORF">M0812_26790</name>
</gene>
<comment type="caution">
    <text evidence="3">The sequence shown here is derived from an EMBL/GenBank/DDBJ whole genome shotgun (WGS) entry which is preliminary data.</text>
</comment>
<keyword evidence="1" id="KW-0175">Coiled coil</keyword>
<sequence>MSTKRKTTNSRKRNKPDVETKDIGIKKQTKVNYRKKQRDQLQILEEQVEELEKKNREFLIKESILKTKAKIYKKQLKYFQDFMQNALSLATRSSSQVNTMPFSMKNDSITNNLDFDLLEDQKFI</sequence>
<feature type="coiled-coil region" evidence="1">
    <location>
        <begin position="34"/>
        <end position="61"/>
    </location>
</feature>
<proteinExistence type="predicted"/>
<name>A0AAV7YGQ3_9EUKA</name>
<reference evidence="3" key="1">
    <citation type="submission" date="2022-08" db="EMBL/GenBank/DDBJ databases">
        <title>Novel sulphate-reducing endosymbionts in the free-living metamonad Anaeramoeba.</title>
        <authorList>
            <person name="Jerlstrom-Hultqvist J."/>
            <person name="Cepicka I."/>
            <person name="Gallot-Lavallee L."/>
            <person name="Salas-Leiva D."/>
            <person name="Curtis B.A."/>
            <person name="Zahonova K."/>
            <person name="Pipaliya S."/>
            <person name="Dacks J."/>
            <person name="Roger A.J."/>
        </authorList>
    </citation>
    <scope>NUCLEOTIDE SEQUENCE</scope>
    <source>
        <strain evidence="3">Busselton2</strain>
    </source>
</reference>
<evidence type="ECO:0000256" key="2">
    <source>
        <dbReference type="SAM" id="MobiDB-lite"/>
    </source>
</evidence>
<dbReference type="AlphaFoldDB" id="A0AAV7YGQ3"/>